<accession>A0ACA9L9U5</accession>
<protein>
    <submittedName>
        <fullName evidence="1">10424_t:CDS:1</fullName>
    </submittedName>
</protein>
<comment type="caution">
    <text evidence="1">The sequence shown here is derived from an EMBL/GenBank/DDBJ whole genome shotgun (WGS) entry which is preliminary data.</text>
</comment>
<sequence>ALAIVTSNISKPNQNSTLPNLRQDSTLSNLHQDSISSNLNQDSILPTLCQSSISSNPIIEIHDDDDQALVQTAGINKKQKTLVQTAKNNKEQKALEEVTNNIIIQIPATKKPLDIKLNISFNN</sequence>
<evidence type="ECO:0000313" key="2">
    <source>
        <dbReference type="Proteomes" id="UP000789860"/>
    </source>
</evidence>
<reference evidence="1" key="1">
    <citation type="submission" date="2021-06" db="EMBL/GenBank/DDBJ databases">
        <authorList>
            <person name="Kallberg Y."/>
            <person name="Tangrot J."/>
            <person name="Rosling A."/>
        </authorList>
    </citation>
    <scope>NUCLEOTIDE SEQUENCE</scope>
    <source>
        <strain evidence="1">AU212A</strain>
    </source>
</reference>
<gene>
    <name evidence="1" type="ORF">SCALOS_LOCUS3830</name>
</gene>
<name>A0ACA9L9U5_9GLOM</name>
<organism evidence="1 2">
    <name type="scientific">Scutellospora calospora</name>
    <dbReference type="NCBI Taxonomy" id="85575"/>
    <lineage>
        <taxon>Eukaryota</taxon>
        <taxon>Fungi</taxon>
        <taxon>Fungi incertae sedis</taxon>
        <taxon>Mucoromycota</taxon>
        <taxon>Glomeromycotina</taxon>
        <taxon>Glomeromycetes</taxon>
        <taxon>Diversisporales</taxon>
        <taxon>Gigasporaceae</taxon>
        <taxon>Scutellospora</taxon>
    </lineage>
</organism>
<proteinExistence type="predicted"/>
<keyword evidence="2" id="KW-1185">Reference proteome</keyword>
<feature type="non-terminal residue" evidence="1">
    <location>
        <position position="1"/>
    </location>
</feature>
<dbReference type="EMBL" id="CAJVPM010004613">
    <property type="protein sequence ID" value="CAG8515186.1"/>
    <property type="molecule type" value="Genomic_DNA"/>
</dbReference>
<dbReference type="Proteomes" id="UP000789860">
    <property type="component" value="Unassembled WGS sequence"/>
</dbReference>
<evidence type="ECO:0000313" key="1">
    <source>
        <dbReference type="EMBL" id="CAG8515186.1"/>
    </source>
</evidence>